<dbReference type="InterPro" id="IPR003399">
    <property type="entry name" value="Mce/MlaD"/>
</dbReference>
<keyword evidence="1" id="KW-0812">Transmembrane</keyword>
<accession>A0ABT4MNS4</accession>
<evidence type="ECO:0000313" key="4">
    <source>
        <dbReference type="Proteomes" id="UP001081071"/>
    </source>
</evidence>
<keyword evidence="1" id="KW-1133">Transmembrane helix</keyword>
<organism evidence="3 4">
    <name type="scientific">Rhodococcus ruber</name>
    <dbReference type="NCBI Taxonomy" id="1830"/>
    <lineage>
        <taxon>Bacteria</taxon>
        <taxon>Bacillati</taxon>
        <taxon>Actinomycetota</taxon>
        <taxon>Actinomycetes</taxon>
        <taxon>Mycobacteriales</taxon>
        <taxon>Nocardiaceae</taxon>
        <taxon>Rhodococcus</taxon>
    </lineage>
</organism>
<comment type="caution">
    <text evidence="3">The sequence shown here is derived from an EMBL/GenBank/DDBJ whole genome shotgun (WGS) entry which is preliminary data.</text>
</comment>
<dbReference type="PANTHER" id="PTHR33371:SF19">
    <property type="entry name" value="MCE-FAMILY PROTEIN MCE4A"/>
    <property type="match status" value="1"/>
</dbReference>
<dbReference type="PANTHER" id="PTHR33371">
    <property type="entry name" value="INTERMEMBRANE PHOSPHOLIPID TRANSPORT SYSTEM BINDING PROTEIN MLAD-RELATED"/>
    <property type="match status" value="1"/>
</dbReference>
<dbReference type="Proteomes" id="UP001081071">
    <property type="component" value="Unassembled WGS sequence"/>
</dbReference>
<protein>
    <submittedName>
        <fullName evidence="3">MlaD family protein</fullName>
    </submittedName>
</protein>
<reference evidence="3" key="1">
    <citation type="submission" date="2022-12" db="EMBL/GenBank/DDBJ databases">
        <authorList>
            <person name="Krivoruchko A.V."/>
            <person name="Elkin A."/>
        </authorList>
    </citation>
    <scope>NUCLEOTIDE SEQUENCE</scope>
    <source>
        <strain evidence="3">IEGM 1391</strain>
    </source>
</reference>
<keyword evidence="4" id="KW-1185">Reference proteome</keyword>
<dbReference type="Pfam" id="PF02470">
    <property type="entry name" value="MlaD"/>
    <property type="match status" value="1"/>
</dbReference>
<evidence type="ECO:0000259" key="2">
    <source>
        <dbReference type="Pfam" id="PF02470"/>
    </source>
</evidence>
<evidence type="ECO:0000313" key="3">
    <source>
        <dbReference type="EMBL" id="MCZ4521386.1"/>
    </source>
</evidence>
<evidence type="ECO:0000256" key="1">
    <source>
        <dbReference type="SAM" id="Phobius"/>
    </source>
</evidence>
<gene>
    <name evidence="3" type="ORF">O4220_22955</name>
</gene>
<sequence>MAVFEDLSGRSAGPAALRTRGLVVVAIVAVVAVLLTAYAKGYFESKFPLTIDAATVGDGLAPGAEVKFRGLAIGTVDRIDTLGFGRQRIELSIDGAQSAELTDTLQAQFTSSNIFGSTAIELISDGTGGALPENSTLTIAPDSANVTVTSVFRRVAALTEVLDSDQVQHLTDLLARISSDVSESLKPYFDTARMLTENQIDPLALKLHRGGELGQGIDDLIPPLLDLVVGVVDNSAYYEPMDNRTRTLDAIDGLSNELLYPLGKMLETNNPNLTKLLSTTLDLLVPITASLGTLAPAYDRVPTVIDGVSDAFPVVDGVPQLQLDVIVATMPNMASAVNAYESQGER</sequence>
<dbReference type="InterPro" id="IPR052336">
    <property type="entry name" value="MlaD_Phospholipid_Transporter"/>
</dbReference>
<name>A0ABT4MNS4_9NOCA</name>
<proteinExistence type="predicted"/>
<feature type="transmembrane region" description="Helical" evidence="1">
    <location>
        <begin position="21"/>
        <end position="39"/>
    </location>
</feature>
<dbReference type="RefSeq" id="WP_269607825.1">
    <property type="nucleotide sequence ID" value="NZ_JAPWIJ010000011.1"/>
</dbReference>
<keyword evidence="1" id="KW-0472">Membrane</keyword>
<feature type="domain" description="Mce/MlaD" evidence="2">
    <location>
        <begin position="53"/>
        <end position="123"/>
    </location>
</feature>
<dbReference type="EMBL" id="JAPWIJ010000011">
    <property type="protein sequence ID" value="MCZ4521386.1"/>
    <property type="molecule type" value="Genomic_DNA"/>
</dbReference>